<dbReference type="GO" id="GO:0005886">
    <property type="term" value="C:plasma membrane"/>
    <property type="evidence" value="ECO:0007669"/>
    <property type="project" value="UniProtKB-SubCell"/>
</dbReference>
<gene>
    <name evidence="6" type="ORF">SAMN05216347_101174</name>
</gene>
<dbReference type="PANTHER" id="PTHR43483">
    <property type="entry name" value="MEMBRANE TRANSPORTER PROTEIN HI_0806-RELATED"/>
    <property type="match status" value="1"/>
</dbReference>
<reference evidence="6 7" key="1">
    <citation type="submission" date="2016-10" db="EMBL/GenBank/DDBJ databases">
        <authorList>
            <person name="de Groot N.N."/>
        </authorList>
    </citation>
    <scope>NUCLEOTIDE SEQUENCE [LARGE SCALE GENOMIC DNA]</scope>
    <source>
        <strain evidence="6 7">Sb04</strain>
    </source>
</reference>
<keyword evidence="3 5" id="KW-1133">Transmembrane helix</keyword>
<comment type="subcellular location">
    <subcellularLocation>
        <location evidence="5">Cell membrane</location>
        <topology evidence="5">Multi-pass membrane protein</topology>
    </subcellularLocation>
    <subcellularLocation>
        <location evidence="1">Membrane</location>
        <topology evidence="1">Multi-pass membrane protein</topology>
    </subcellularLocation>
</comment>
<feature type="transmembrane region" description="Helical" evidence="5">
    <location>
        <begin position="282"/>
        <end position="302"/>
    </location>
</feature>
<organism evidence="6 7">
    <name type="scientific">Streptococcus equinus</name>
    <name type="common">Streptococcus bovis</name>
    <dbReference type="NCBI Taxonomy" id="1335"/>
    <lineage>
        <taxon>Bacteria</taxon>
        <taxon>Bacillati</taxon>
        <taxon>Bacillota</taxon>
        <taxon>Bacilli</taxon>
        <taxon>Lactobacillales</taxon>
        <taxon>Streptococcaceae</taxon>
        <taxon>Streptococcus</taxon>
    </lineage>
</organism>
<feature type="transmembrane region" description="Helical" evidence="5">
    <location>
        <begin position="213"/>
        <end position="241"/>
    </location>
</feature>
<feature type="transmembrane region" description="Helical" evidence="5">
    <location>
        <begin position="122"/>
        <end position="140"/>
    </location>
</feature>
<evidence type="ECO:0000313" key="7">
    <source>
        <dbReference type="Proteomes" id="UP000183816"/>
    </source>
</evidence>
<dbReference type="Pfam" id="PF01925">
    <property type="entry name" value="TauE"/>
    <property type="match status" value="1"/>
</dbReference>
<evidence type="ECO:0000256" key="3">
    <source>
        <dbReference type="ARBA" id="ARBA00022989"/>
    </source>
</evidence>
<dbReference type="PANTHER" id="PTHR43483:SF3">
    <property type="entry name" value="MEMBRANE TRANSPORTER PROTEIN HI_0806-RELATED"/>
    <property type="match status" value="1"/>
</dbReference>
<evidence type="ECO:0000313" key="6">
    <source>
        <dbReference type="EMBL" id="SDO48069.1"/>
    </source>
</evidence>
<proteinExistence type="inferred from homology"/>
<feature type="transmembrane region" description="Helical" evidence="5">
    <location>
        <begin position="93"/>
        <end position="116"/>
    </location>
</feature>
<evidence type="ECO:0000256" key="2">
    <source>
        <dbReference type="ARBA" id="ARBA00022692"/>
    </source>
</evidence>
<dbReference type="InterPro" id="IPR002781">
    <property type="entry name" value="TM_pro_TauE-like"/>
</dbReference>
<dbReference type="EMBL" id="FNJK01000001">
    <property type="protein sequence ID" value="SDO48069.1"/>
    <property type="molecule type" value="Genomic_DNA"/>
</dbReference>
<evidence type="ECO:0000256" key="4">
    <source>
        <dbReference type="ARBA" id="ARBA00023136"/>
    </source>
</evidence>
<evidence type="ECO:0000256" key="5">
    <source>
        <dbReference type="RuleBase" id="RU363041"/>
    </source>
</evidence>
<dbReference type="AlphaFoldDB" id="A0A1H0JWY2"/>
<feature type="transmembrane region" description="Helical" evidence="5">
    <location>
        <begin position="152"/>
        <end position="170"/>
    </location>
</feature>
<feature type="transmembrane region" description="Helical" evidence="5">
    <location>
        <begin position="182"/>
        <end position="201"/>
    </location>
</feature>
<comment type="similarity">
    <text evidence="5">Belongs to the 4-toluene sulfonate uptake permease (TSUP) (TC 2.A.102) family.</text>
</comment>
<keyword evidence="2 5" id="KW-0812">Transmembrane</keyword>
<sequence>MFTKVKKLLIMEFMTNELILRLIQLFLVFLIVWVLGNIFYHAKKNKINLKEKFWTGLWIGYLTDLLDTLGIGTFATSTALFKATKLIKDDKQIPATLSTAHVIPVLIEALCFITIVKVELPTLLTMATASFAGAFVGTRITKNWDTRRVQRVLGTLLIVAAFIMVYRMIVNPGAGMSDGVHGLHGIWLVLGIAFNFTIGILMTMGLGNYAPELIFFSMLGINPSIALPVMMLDAAVIMSASTTDFIKSGRVNWPGVLGIIVGGSFGVLTAAFFLSQLDINNFKVLIIFIAIFTGTSLLRSSAIKR</sequence>
<feature type="transmembrane region" description="Helical" evidence="5">
    <location>
        <begin position="59"/>
        <end position="81"/>
    </location>
</feature>
<protein>
    <recommendedName>
        <fullName evidence="5">Probable membrane transporter protein</fullName>
    </recommendedName>
</protein>
<feature type="transmembrane region" description="Helical" evidence="5">
    <location>
        <begin position="20"/>
        <end position="39"/>
    </location>
</feature>
<feature type="transmembrane region" description="Helical" evidence="5">
    <location>
        <begin position="253"/>
        <end position="275"/>
    </location>
</feature>
<dbReference type="Proteomes" id="UP000183816">
    <property type="component" value="Unassembled WGS sequence"/>
</dbReference>
<name>A0A1H0JWY2_STREI</name>
<evidence type="ECO:0000256" key="1">
    <source>
        <dbReference type="ARBA" id="ARBA00004141"/>
    </source>
</evidence>
<keyword evidence="4 5" id="KW-0472">Membrane</keyword>
<accession>A0A1H0JWY2</accession>
<keyword evidence="5" id="KW-1003">Cell membrane</keyword>